<evidence type="ECO:0000256" key="1">
    <source>
        <dbReference type="SAM" id="Phobius"/>
    </source>
</evidence>
<keyword evidence="1" id="KW-1133">Transmembrane helix</keyword>
<feature type="transmembrane region" description="Helical" evidence="1">
    <location>
        <begin position="796"/>
        <end position="816"/>
    </location>
</feature>
<dbReference type="Proteomes" id="UP001152747">
    <property type="component" value="Unassembled WGS sequence"/>
</dbReference>
<evidence type="ECO:0000313" key="3">
    <source>
        <dbReference type="Proteomes" id="UP001152747"/>
    </source>
</evidence>
<keyword evidence="3" id="KW-1185">Reference proteome</keyword>
<feature type="transmembrane region" description="Helical" evidence="1">
    <location>
        <begin position="59"/>
        <end position="81"/>
    </location>
</feature>
<gene>
    <name evidence="2" type="ORF">CAMP_LOCUS6020</name>
</gene>
<feature type="transmembrane region" description="Helical" evidence="1">
    <location>
        <begin position="1064"/>
        <end position="1086"/>
    </location>
</feature>
<feature type="transmembrane region" description="Helical" evidence="1">
    <location>
        <begin position="582"/>
        <end position="607"/>
    </location>
</feature>
<protein>
    <submittedName>
        <fullName evidence="2">Uncharacterized protein</fullName>
    </submittedName>
</protein>
<feature type="transmembrane region" description="Helical" evidence="1">
    <location>
        <begin position="836"/>
        <end position="859"/>
    </location>
</feature>
<comment type="caution">
    <text evidence="2">The sequence shown here is derived from an EMBL/GenBank/DDBJ whole genome shotgun (WGS) entry which is preliminary data.</text>
</comment>
<feature type="transmembrane region" description="Helical" evidence="1">
    <location>
        <begin position="312"/>
        <end position="335"/>
    </location>
</feature>
<feature type="transmembrane region" description="Helical" evidence="1">
    <location>
        <begin position="20"/>
        <end position="39"/>
    </location>
</feature>
<sequence>MENREENEKTSPQNWRNSSKTMSSLLLIAFGLVFVYYNIPILAKHLKIFESVKKKTAKWNGFVIMVILVIVIGLGVAAIYFSMSANGTNSMELCGEIGGLKILKDSKKILNSSMIPTASIRSKFIDLNNKILIPFKGTNMNRYLESINYYHDNMTIYKLIYKKDLETYKTLDPKSCGYPIKKNFAVFDQVIKNSPNLTNLGSKITGIYDELDKNLLKISNDLSNKINNEIQLIAKYMEPFNNMLSNTENAVNKFEKQLSNGYSSDYIRINNIVIQILSTISAFNAFILLIFISIATISMKKCPKIVKWSSKIAYFSFNLCLIITIISIIFNGIILSSQNDCSIQKPGLKAFFETDSQSNSCDSSDLILGNVKPIDIKPILKLLTKETDKFKSNVVDATKKSINQVVALIKPIFENEKPPKLNSEVPSNEKCTDEEKISIFRLNMKAEVMSNNIKEIKMHSTNVKKELLKDFEELGKSVTIISTEVTGSVKLHIQTGLTQLNTKVTKSNFECEPFLSSFTNCHLSICERFRDFNNDMSNIWIFILAIIMIFGVTSAFSRLWLDAEYSRNHMKNVEWFTKNWHFWNESLIILFLAIVIGLSLVAMHYSYEINKRNAMKKCGEIGGLKILKDSKKILNSSMIPTDSIRSKFIDLNNKILIPFKGTNMNRYLESINYYHENMTSCTVVYKKDLERYKKYDPISCGYPIKQNFADFDQVIKNSPNLTNLGSKITGIYDELDKNLLKISNDLSNKINNEIQLIVKYTEPFNNMLSNTENAVNKFEKQLSNGYSSDYIRINNIVIQILSTISAFNAFILLIFISIATISMKKCPKIVKWSSKIAYFSFNLCLLITIISIIFNGIILSSQNDCSIQKPGLKAFFETDSQSNLCESSNLILGEDIDSINIKPILELLTKETDKFKSNVVDATKKSINQVVALIKPIFENEKPPKLNSEVPSNEKCTEMEKSDISAINMLYDFFFTDIYKSKMHSTNVKKELLKDFEELGKFVTIISTEVTGSVKLHIQTGLTQLNTKVTKSNFECEPFLSSFTNCHLSICERFRDFNNDMSNIWFFILAIVMIFGVTSAFTKLWCVAELRYYETYD</sequence>
<organism evidence="2 3">
    <name type="scientific">Caenorhabditis angaria</name>
    <dbReference type="NCBI Taxonomy" id="860376"/>
    <lineage>
        <taxon>Eukaryota</taxon>
        <taxon>Metazoa</taxon>
        <taxon>Ecdysozoa</taxon>
        <taxon>Nematoda</taxon>
        <taxon>Chromadorea</taxon>
        <taxon>Rhabditida</taxon>
        <taxon>Rhabditina</taxon>
        <taxon>Rhabditomorpha</taxon>
        <taxon>Rhabditoidea</taxon>
        <taxon>Rhabditidae</taxon>
        <taxon>Peloderinae</taxon>
        <taxon>Caenorhabditis</taxon>
    </lineage>
</organism>
<name>A0A9P1IEZ6_9PELO</name>
<proteinExistence type="predicted"/>
<keyword evidence="1" id="KW-0812">Transmembrane</keyword>
<accession>A0A9P1IEZ6</accession>
<feature type="transmembrane region" description="Helical" evidence="1">
    <location>
        <begin position="272"/>
        <end position="292"/>
    </location>
</feature>
<keyword evidence="1" id="KW-0472">Membrane</keyword>
<reference evidence="2" key="1">
    <citation type="submission" date="2022-11" db="EMBL/GenBank/DDBJ databases">
        <authorList>
            <person name="Kikuchi T."/>
        </authorList>
    </citation>
    <scope>NUCLEOTIDE SEQUENCE</scope>
    <source>
        <strain evidence="2">PS1010</strain>
    </source>
</reference>
<evidence type="ECO:0000313" key="2">
    <source>
        <dbReference type="EMBL" id="CAI5443383.1"/>
    </source>
</evidence>
<feature type="transmembrane region" description="Helical" evidence="1">
    <location>
        <begin position="539"/>
        <end position="561"/>
    </location>
</feature>
<dbReference type="AlphaFoldDB" id="A0A9P1IEZ6"/>
<dbReference type="EMBL" id="CANHGI010000002">
    <property type="protein sequence ID" value="CAI5443383.1"/>
    <property type="molecule type" value="Genomic_DNA"/>
</dbReference>